<evidence type="ECO:0000256" key="1">
    <source>
        <dbReference type="ARBA" id="ARBA00000085"/>
    </source>
</evidence>
<dbReference type="InterPro" id="IPR003594">
    <property type="entry name" value="HATPase_dom"/>
</dbReference>
<evidence type="ECO:0000313" key="14">
    <source>
        <dbReference type="EMBL" id="RVT94468.1"/>
    </source>
</evidence>
<dbReference type="SMART" id="SM00304">
    <property type="entry name" value="HAMP"/>
    <property type="match status" value="1"/>
</dbReference>
<dbReference type="Proteomes" id="UP000282971">
    <property type="component" value="Unassembled WGS sequence"/>
</dbReference>
<dbReference type="EC" id="2.7.13.3" evidence="3"/>
<dbReference type="PANTHER" id="PTHR45436:SF15">
    <property type="entry name" value="SENSOR HISTIDINE KINASE CUSS"/>
    <property type="match status" value="1"/>
</dbReference>
<evidence type="ECO:0000256" key="4">
    <source>
        <dbReference type="ARBA" id="ARBA00022553"/>
    </source>
</evidence>
<feature type="domain" description="HAMP" evidence="13">
    <location>
        <begin position="184"/>
        <end position="237"/>
    </location>
</feature>
<keyword evidence="8 11" id="KW-1133">Transmembrane helix</keyword>
<protein>
    <recommendedName>
        <fullName evidence="3">histidine kinase</fullName>
        <ecNumber evidence="3">2.7.13.3</ecNumber>
    </recommendedName>
</protein>
<dbReference type="SUPFAM" id="SSF55874">
    <property type="entry name" value="ATPase domain of HSP90 chaperone/DNA topoisomerase II/histidine kinase"/>
    <property type="match status" value="1"/>
</dbReference>
<keyword evidence="5" id="KW-0808">Transferase</keyword>
<dbReference type="GO" id="GO:0000155">
    <property type="term" value="F:phosphorelay sensor kinase activity"/>
    <property type="evidence" value="ECO:0007669"/>
    <property type="project" value="InterPro"/>
</dbReference>
<evidence type="ECO:0000256" key="9">
    <source>
        <dbReference type="ARBA" id="ARBA00023012"/>
    </source>
</evidence>
<feature type="transmembrane region" description="Helical" evidence="11">
    <location>
        <begin position="162"/>
        <end position="183"/>
    </location>
</feature>
<evidence type="ECO:0000256" key="11">
    <source>
        <dbReference type="SAM" id="Phobius"/>
    </source>
</evidence>
<evidence type="ECO:0000256" key="3">
    <source>
        <dbReference type="ARBA" id="ARBA00012438"/>
    </source>
</evidence>
<dbReference type="GO" id="GO:0005886">
    <property type="term" value="C:plasma membrane"/>
    <property type="evidence" value="ECO:0007669"/>
    <property type="project" value="TreeGrafter"/>
</dbReference>
<evidence type="ECO:0000259" key="12">
    <source>
        <dbReference type="PROSITE" id="PS50109"/>
    </source>
</evidence>
<dbReference type="Gene3D" id="6.10.340.10">
    <property type="match status" value="1"/>
</dbReference>
<feature type="transmembrane region" description="Helical" evidence="11">
    <location>
        <begin position="12"/>
        <end position="34"/>
    </location>
</feature>
<evidence type="ECO:0000256" key="8">
    <source>
        <dbReference type="ARBA" id="ARBA00022989"/>
    </source>
</evidence>
<dbReference type="InterPro" id="IPR005467">
    <property type="entry name" value="His_kinase_dom"/>
</dbReference>
<dbReference type="InterPro" id="IPR050428">
    <property type="entry name" value="TCS_sensor_his_kinase"/>
</dbReference>
<comment type="catalytic activity">
    <reaction evidence="1">
        <text>ATP + protein L-histidine = ADP + protein N-phospho-L-histidine.</text>
        <dbReference type="EC" id="2.7.13.3"/>
    </reaction>
</comment>
<dbReference type="InterPro" id="IPR003660">
    <property type="entry name" value="HAMP_dom"/>
</dbReference>
<dbReference type="EMBL" id="SACN01000001">
    <property type="protein sequence ID" value="RVT94468.1"/>
    <property type="molecule type" value="Genomic_DNA"/>
</dbReference>
<dbReference type="OrthoDB" id="9809329at2"/>
<dbReference type="InterPro" id="IPR003661">
    <property type="entry name" value="HisK_dim/P_dom"/>
</dbReference>
<evidence type="ECO:0000256" key="5">
    <source>
        <dbReference type="ARBA" id="ARBA00022679"/>
    </source>
</evidence>
<keyword evidence="10 11" id="KW-0472">Membrane</keyword>
<evidence type="ECO:0000256" key="6">
    <source>
        <dbReference type="ARBA" id="ARBA00022692"/>
    </source>
</evidence>
<keyword evidence="4" id="KW-0597">Phosphoprotein</keyword>
<name>A0A437MA19_9SPHN</name>
<keyword evidence="15" id="KW-1185">Reference proteome</keyword>
<dbReference type="PANTHER" id="PTHR45436">
    <property type="entry name" value="SENSOR HISTIDINE KINASE YKOH"/>
    <property type="match status" value="1"/>
</dbReference>
<keyword evidence="9" id="KW-0902">Two-component regulatory system</keyword>
<dbReference type="PROSITE" id="PS50885">
    <property type="entry name" value="HAMP"/>
    <property type="match status" value="1"/>
</dbReference>
<dbReference type="SUPFAM" id="SSF47384">
    <property type="entry name" value="Homodimeric domain of signal transducing histidine kinase"/>
    <property type="match status" value="1"/>
</dbReference>
<comment type="caution">
    <text evidence="14">The sequence shown here is derived from an EMBL/GenBank/DDBJ whole genome shotgun (WGS) entry which is preliminary data.</text>
</comment>
<keyword evidence="7" id="KW-0418">Kinase</keyword>
<evidence type="ECO:0000313" key="15">
    <source>
        <dbReference type="Proteomes" id="UP000282971"/>
    </source>
</evidence>
<comment type="subcellular location">
    <subcellularLocation>
        <location evidence="2">Membrane</location>
        <topology evidence="2">Multi-pass membrane protein</topology>
    </subcellularLocation>
</comment>
<feature type="domain" description="Histidine kinase" evidence="12">
    <location>
        <begin position="245"/>
        <end position="446"/>
    </location>
</feature>
<proteinExistence type="predicted"/>
<organism evidence="14 15">
    <name type="scientific">Sphingomonas crocodyli</name>
    <dbReference type="NCBI Taxonomy" id="1979270"/>
    <lineage>
        <taxon>Bacteria</taxon>
        <taxon>Pseudomonadati</taxon>
        <taxon>Pseudomonadota</taxon>
        <taxon>Alphaproteobacteria</taxon>
        <taxon>Sphingomonadales</taxon>
        <taxon>Sphingomonadaceae</taxon>
        <taxon>Sphingomonas</taxon>
    </lineage>
</organism>
<evidence type="ECO:0000259" key="13">
    <source>
        <dbReference type="PROSITE" id="PS50885"/>
    </source>
</evidence>
<feature type="transmembrane region" description="Helical" evidence="11">
    <location>
        <begin position="123"/>
        <end position="142"/>
    </location>
</feature>
<dbReference type="Pfam" id="PF00672">
    <property type="entry name" value="HAMP"/>
    <property type="match status" value="1"/>
</dbReference>
<dbReference type="InterPro" id="IPR036890">
    <property type="entry name" value="HATPase_C_sf"/>
</dbReference>
<dbReference type="Pfam" id="PF00512">
    <property type="entry name" value="HisKA"/>
    <property type="match status" value="1"/>
</dbReference>
<evidence type="ECO:0000256" key="10">
    <source>
        <dbReference type="ARBA" id="ARBA00023136"/>
    </source>
</evidence>
<dbReference type="CDD" id="cd00082">
    <property type="entry name" value="HisKA"/>
    <property type="match status" value="1"/>
</dbReference>
<dbReference type="Gene3D" id="3.30.565.10">
    <property type="entry name" value="Histidine kinase-like ATPase, C-terminal domain"/>
    <property type="match status" value="1"/>
</dbReference>
<dbReference type="Pfam" id="PF02518">
    <property type="entry name" value="HATPase_c"/>
    <property type="match status" value="1"/>
</dbReference>
<dbReference type="Gene3D" id="1.10.287.130">
    <property type="match status" value="1"/>
</dbReference>
<dbReference type="InterPro" id="IPR004358">
    <property type="entry name" value="Sig_transdc_His_kin-like_C"/>
</dbReference>
<sequence length="451" mass="48053">MSRPGSILSRILWMHAAALLATTLIVASAVYLFLDSTADRLQRQTLTAHAETLQRGLVRGGDGALYLRGEAADAIRGSGASFSYRVIDKGGRVVLGARRGARVDDAVPRDPGPSFFRQHSRRAVFSGLSVPVGQGGGLWIVVIQNLEHPDVIVDDIVQQFLLWGALLIALILAVLLAVDLLIVRRALRPVNAASSHVRTLDVHDLDVRLPDAEMPTEIRPLAVAVNQALDRVARGYGIQRDFIADAAHELRTPLAIARMRVDAVADAEVAAALRANLDQLGRIVGQLLDIADADNAPPIRDVVDLQALAMAAVQDMAPLAIRGGRSIAFDGGDGEMAVYGSARLITRALGALIENALHHTPPGASIIVGVHEDGTLSVADDGPGVAAEDRPHMLRRFWRKDRSGNAHSGLGLAIVAQVARVHRTMVDYAGTPGGGATFLIRFEPVRSSPTP</sequence>
<dbReference type="InterPro" id="IPR036097">
    <property type="entry name" value="HisK_dim/P_sf"/>
</dbReference>
<accession>A0A437MA19</accession>
<dbReference type="SMART" id="SM00388">
    <property type="entry name" value="HisKA"/>
    <property type="match status" value="1"/>
</dbReference>
<dbReference type="RefSeq" id="WP_127744000.1">
    <property type="nucleotide sequence ID" value="NZ_SACN01000001.1"/>
</dbReference>
<dbReference type="SMART" id="SM00387">
    <property type="entry name" value="HATPase_c"/>
    <property type="match status" value="1"/>
</dbReference>
<dbReference type="AlphaFoldDB" id="A0A437MA19"/>
<evidence type="ECO:0000256" key="7">
    <source>
        <dbReference type="ARBA" id="ARBA00022777"/>
    </source>
</evidence>
<dbReference type="PROSITE" id="PS50109">
    <property type="entry name" value="HIS_KIN"/>
    <property type="match status" value="1"/>
</dbReference>
<reference evidence="14 15" key="1">
    <citation type="submission" date="2019-01" db="EMBL/GenBank/DDBJ databases">
        <authorList>
            <person name="Chen W.-M."/>
        </authorList>
    </citation>
    <scope>NUCLEOTIDE SEQUENCE [LARGE SCALE GENOMIC DNA]</scope>
    <source>
        <strain evidence="14 15">CCP-7</strain>
    </source>
</reference>
<gene>
    <name evidence="14" type="ORF">EOD43_11715</name>
</gene>
<evidence type="ECO:0000256" key="2">
    <source>
        <dbReference type="ARBA" id="ARBA00004141"/>
    </source>
</evidence>
<keyword evidence="6 11" id="KW-0812">Transmembrane</keyword>
<dbReference type="PRINTS" id="PR00344">
    <property type="entry name" value="BCTRLSENSOR"/>
</dbReference>